<proteinExistence type="predicted"/>
<accession>X1MV08</accession>
<feature type="compositionally biased region" description="Basic residues" evidence="1">
    <location>
        <begin position="27"/>
        <end position="41"/>
    </location>
</feature>
<dbReference type="InterPro" id="IPR024445">
    <property type="entry name" value="Tnp_ISXO2-like"/>
</dbReference>
<feature type="region of interest" description="Disordered" evidence="1">
    <location>
        <begin position="19"/>
        <end position="41"/>
    </location>
</feature>
<dbReference type="AlphaFoldDB" id="X1MV08"/>
<dbReference type="EMBL" id="BARV01029888">
    <property type="protein sequence ID" value="GAI35103.1"/>
    <property type="molecule type" value="Genomic_DNA"/>
</dbReference>
<reference evidence="3" key="1">
    <citation type="journal article" date="2014" name="Front. Microbiol.">
        <title>High frequency of phylogenetically diverse reductive dehalogenase-homologous genes in deep subseafloor sedimentary metagenomes.</title>
        <authorList>
            <person name="Kawai M."/>
            <person name="Futagami T."/>
            <person name="Toyoda A."/>
            <person name="Takaki Y."/>
            <person name="Nishi S."/>
            <person name="Hori S."/>
            <person name="Arai W."/>
            <person name="Tsubouchi T."/>
            <person name="Morono Y."/>
            <person name="Uchiyama I."/>
            <person name="Ito T."/>
            <person name="Fujiyama A."/>
            <person name="Inagaki F."/>
            <person name="Takami H."/>
        </authorList>
    </citation>
    <scope>NUCLEOTIDE SEQUENCE</scope>
    <source>
        <strain evidence="3">Expedition CK06-06</strain>
    </source>
</reference>
<gene>
    <name evidence="3" type="ORF">S06H3_47569</name>
</gene>
<protein>
    <recommendedName>
        <fullName evidence="2">ISXO2-like transposase domain-containing protein</fullName>
    </recommendedName>
</protein>
<organism evidence="3">
    <name type="scientific">marine sediment metagenome</name>
    <dbReference type="NCBI Taxonomy" id="412755"/>
    <lineage>
        <taxon>unclassified sequences</taxon>
        <taxon>metagenomes</taxon>
        <taxon>ecological metagenomes</taxon>
    </lineage>
</organism>
<feature type="non-terminal residue" evidence="3">
    <location>
        <position position="41"/>
    </location>
</feature>
<comment type="caution">
    <text evidence="3">The sequence shown here is derived from an EMBL/GenBank/DDBJ whole genome shotgun (WGS) entry which is preliminary data.</text>
</comment>
<evidence type="ECO:0000259" key="2">
    <source>
        <dbReference type="Pfam" id="PF12762"/>
    </source>
</evidence>
<evidence type="ECO:0000256" key="1">
    <source>
        <dbReference type="SAM" id="MobiDB-lite"/>
    </source>
</evidence>
<evidence type="ECO:0000313" key="3">
    <source>
        <dbReference type="EMBL" id="GAI35103.1"/>
    </source>
</evidence>
<dbReference type="Pfam" id="PF12762">
    <property type="entry name" value="DDE_Tnp_IS1595"/>
    <property type="match status" value="1"/>
</dbReference>
<feature type="domain" description="ISXO2-like transposase" evidence="2">
    <location>
        <begin position="11"/>
        <end position="41"/>
    </location>
</feature>
<name>X1MV08_9ZZZZ</name>
<sequence>MQWKQNIQNKKLKGIVEADETYIGGKGKGKRGRGSQKKTPV</sequence>